<evidence type="ECO:0000313" key="3">
    <source>
        <dbReference type="WBParaSite" id="nRc.2.0.1.t03771-RA"/>
    </source>
</evidence>
<evidence type="ECO:0000256" key="1">
    <source>
        <dbReference type="SAM" id="Phobius"/>
    </source>
</evidence>
<feature type="transmembrane region" description="Helical" evidence="1">
    <location>
        <begin position="27"/>
        <end position="54"/>
    </location>
</feature>
<evidence type="ECO:0000313" key="2">
    <source>
        <dbReference type="Proteomes" id="UP000887565"/>
    </source>
</evidence>
<keyword evidence="1" id="KW-1133">Transmembrane helix</keyword>
<protein>
    <submittedName>
        <fullName evidence="3">Transmembrane protein</fullName>
    </submittedName>
</protein>
<organism evidence="2 3">
    <name type="scientific">Romanomermis culicivorax</name>
    <name type="common">Nematode worm</name>
    <dbReference type="NCBI Taxonomy" id="13658"/>
    <lineage>
        <taxon>Eukaryota</taxon>
        <taxon>Metazoa</taxon>
        <taxon>Ecdysozoa</taxon>
        <taxon>Nematoda</taxon>
        <taxon>Enoplea</taxon>
        <taxon>Dorylaimia</taxon>
        <taxon>Mermithida</taxon>
        <taxon>Mermithoidea</taxon>
        <taxon>Mermithidae</taxon>
        <taxon>Romanomermis</taxon>
    </lineage>
</organism>
<dbReference type="OMA" id="VFAKWGM"/>
<keyword evidence="1" id="KW-0472">Membrane</keyword>
<sequence length="83" mass="9340">MVSRSNATSPKHQIMVSLKQELSVLDYFGPLCVFVSFFVIVFLISVTCILWFCVSDVDDVNVFTKFPVVVETTTFDVKLAVEV</sequence>
<keyword evidence="1" id="KW-0812">Transmembrane</keyword>
<accession>A0A915HQI5</accession>
<reference evidence="3" key="1">
    <citation type="submission" date="2022-11" db="UniProtKB">
        <authorList>
            <consortium name="WormBaseParasite"/>
        </authorList>
    </citation>
    <scope>IDENTIFICATION</scope>
</reference>
<dbReference type="AlphaFoldDB" id="A0A915HQI5"/>
<dbReference type="Pfam" id="PF21525">
    <property type="entry name" value="Nlp36"/>
    <property type="match status" value="1"/>
</dbReference>
<keyword evidence="2" id="KW-1185">Reference proteome</keyword>
<proteinExistence type="predicted"/>
<name>A0A915HQI5_ROMCU</name>
<dbReference type="WBParaSite" id="nRc.2.0.1.t03771-RA">
    <property type="protein sequence ID" value="nRc.2.0.1.t03771-RA"/>
    <property type="gene ID" value="nRc.2.0.1.g03771"/>
</dbReference>
<dbReference type="Proteomes" id="UP000887565">
    <property type="component" value="Unplaced"/>
</dbReference>